<dbReference type="Proteomes" id="UP001161389">
    <property type="component" value="Unassembled WGS sequence"/>
</dbReference>
<organism evidence="4 5">
    <name type="scientific">Litoribrevibacter albus</name>
    <dbReference type="NCBI Taxonomy" id="1473156"/>
    <lineage>
        <taxon>Bacteria</taxon>
        <taxon>Pseudomonadati</taxon>
        <taxon>Pseudomonadota</taxon>
        <taxon>Gammaproteobacteria</taxon>
        <taxon>Oceanospirillales</taxon>
        <taxon>Oceanospirillaceae</taxon>
        <taxon>Litoribrevibacter</taxon>
    </lineage>
</organism>
<comment type="caution">
    <text evidence="4">The sequence shown here is derived from an EMBL/GenBank/DDBJ whole genome shotgun (WGS) entry which is preliminary data.</text>
</comment>
<name>A0AA37SF01_9GAMM</name>
<evidence type="ECO:0000313" key="5">
    <source>
        <dbReference type="Proteomes" id="UP001161389"/>
    </source>
</evidence>
<evidence type="ECO:0000259" key="3">
    <source>
        <dbReference type="Pfam" id="PF08338"/>
    </source>
</evidence>
<dbReference type="PANTHER" id="PTHR11092:SF0">
    <property type="entry name" value="EPIMERASE FAMILY PROTEIN SDR39U1"/>
    <property type="match status" value="1"/>
</dbReference>
<evidence type="ECO:0000256" key="1">
    <source>
        <dbReference type="ARBA" id="ARBA00009353"/>
    </source>
</evidence>
<reference evidence="4" key="1">
    <citation type="journal article" date="2014" name="Int. J. Syst. Evol. Microbiol.">
        <title>Complete genome sequence of Corynebacterium casei LMG S-19264T (=DSM 44701T), isolated from a smear-ripened cheese.</title>
        <authorList>
            <consortium name="US DOE Joint Genome Institute (JGI-PGF)"/>
            <person name="Walter F."/>
            <person name="Albersmeier A."/>
            <person name="Kalinowski J."/>
            <person name="Ruckert C."/>
        </authorList>
    </citation>
    <scope>NUCLEOTIDE SEQUENCE</scope>
    <source>
        <strain evidence="4">NBRC 110071</strain>
    </source>
</reference>
<dbReference type="NCBIfam" id="TIGR01777">
    <property type="entry name" value="yfcH"/>
    <property type="match status" value="1"/>
</dbReference>
<dbReference type="RefSeq" id="WP_284383659.1">
    <property type="nucleotide sequence ID" value="NZ_BSNM01000026.1"/>
</dbReference>
<feature type="domain" description="NAD-dependent epimerase/dehydratase" evidence="2">
    <location>
        <begin position="3"/>
        <end position="221"/>
    </location>
</feature>
<dbReference type="EMBL" id="BSNM01000026">
    <property type="protein sequence ID" value="GLQ33287.1"/>
    <property type="molecule type" value="Genomic_DNA"/>
</dbReference>
<dbReference type="InterPro" id="IPR010099">
    <property type="entry name" value="SDR39U1"/>
</dbReference>
<dbReference type="Pfam" id="PF08338">
    <property type="entry name" value="DUF1731"/>
    <property type="match status" value="1"/>
</dbReference>
<keyword evidence="5" id="KW-1185">Reference proteome</keyword>
<dbReference type="CDD" id="cd05242">
    <property type="entry name" value="SDR_a8"/>
    <property type="match status" value="1"/>
</dbReference>
<dbReference type="AlphaFoldDB" id="A0AA37SF01"/>
<dbReference type="InterPro" id="IPR036291">
    <property type="entry name" value="NAD(P)-bd_dom_sf"/>
</dbReference>
<sequence length="304" mass="34097">MRVLVTGGTGFVGKALVKALINQNYQVTIVTRQEPSKVEWLGNSSDQVAWLVWDFSHSGDAPSIQAQDVVINLAGEGIADKRWTESRKRSLRQSRIDFTNNLIQWVRSQSWKPSHWLNASAIGIYGTGSEVFTEDDRAGDDFAAQLCEDWEAVVTDQIDWPCRTVLMRFGVVLGHGGMLKKLKPSFVMGMGATLGTGEQGFTWIHMEDLLRAILWLLDHPEIDGSLNLTAPASVTNAEFTEALAHSLHRPAWLMMPPFVLKLMFGEMAETLLLSGQRVYPKRLEQEGFTFKYPDINTALNNLFR</sequence>
<feature type="domain" description="DUF1731" evidence="3">
    <location>
        <begin position="255"/>
        <end position="302"/>
    </location>
</feature>
<dbReference type="InterPro" id="IPR013549">
    <property type="entry name" value="DUF1731"/>
</dbReference>
<accession>A0AA37SF01</accession>
<dbReference type="PANTHER" id="PTHR11092">
    <property type="entry name" value="SUGAR NUCLEOTIDE EPIMERASE RELATED"/>
    <property type="match status" value="1"/>
</dbReference>
<evidence type="ECO:0000313" key="4">
    <source>
        <dbReference type="EMBL" id="GLQ33287.1"/>
    </source>
</evidence>
<dbReference type="Gene3D" id="3.40.50.720">
    <property type="entry name" value="NAD(P)-binding Rossmann-like Domain"/>
    <property type="match status" value="1"/>
</dbReference>
<dbReference type="Pfam" id="PF01370">
    <property type="entry name" value="Epimerase"/>
    <property type="match status" value="1"/>
</dbReference>
<protein>
    <submittedName>
        <fullName evidence="4">Epimerase</fullName>
    </submittedName>
</protein>
<dbReference type="InterPro" id="IPR001509">
    <property type="entry name" value="Epimerase_deHydtase"/>
</dbReference>
<reference evidence="4" key="2">
    <citation type="submission" date="2023-01" db="EMBL/GenBank/DDBJ databases">
        <title>Draft genome sequence of Litoribrevibacter albus strain NBRC 110071.</title>
        <authorList>
            <person name="Sun Q."/>
            <person name="Mori K."/>
        </authorList>
    </citation>
    <scope>NUCLEOTIDE SEQUENCE</scope>
    <source>
        <strain evidence="4">NBRC 110071</strain>
    </source>
</reference>
<dbReference type="SUPFAM" id="SSF51735">
    <property type="entry name" value="NAD(P)-binding Rossmann-fold domains"/>
    <property type="match status" value="1"/>
</dbReference>
<gene>
    <name evidence="4" type="ORF">GCM10007876_37670</name>
</gene>
<proteinExistence type="inferred from homology"/>
<evidence type="ECO:0000259" key="2">
    <source>
        <dbReference type="Pfam" id="PF01370"/>
    </source>
</evidence>
<comment type="similarity">
    <text evidence="1">Belongs to the NAD(P)-dependent epimerase/dehydratase family. SDR39U1 subfamily.</text>
</comment>